<evidence type="ECO:0000313" key="2">
    <source>
        <dbReference type="Proteomes" id="UP000295598"/>
    </source>
</evidence>
<sequence>MLRWLDFIGTLGCSKTEHIFVLLSQKINELPVVDKDVLGDRIYYSFLQSGVLFLLENDRVNQISFFIKSVESFAKYEGELPIDVELNNNETSIINILGFPSLSGGGKSDMLFGYINRWIKYDKGQYELHFEFDKTDLLCKVSLMIKE</sequence>
<accession>A0A4R4K586</accession>
<dbReference type="AlphaFoldDB" id="A0A4R4K586"/>
<dbReference type="Proteomes" id="UP000295598">
    <property type="component" value="Unassembled WGS sequence"/>
</dbReference>
<dbReference type="EMBL" id="PUJY01000002">
    <property type="protein sequence ID" value="TDB62473.1"/>
    <property type="molecule type" value="Genomic_DNA"/>
</dbReference>
<name>A0A4R4K586_9GAMM</name>
<reference evidence="1 2" key="1">
    <citation type="journal article" date="2019" name="Int. J. Syst. Evol. Microbiol.">
        <title>Photorhabdus khanii subsp. guanajuatensis subsp. nov., isolated from Heterorhabditis atacamensis, and Photorhabdus luminescens subsp. mexicana subsp. nov., isolated from Heterorhabditis mexicana entomopathogenic nematodes.</title>
        <authorList>
            <person name="Machado R.A.R."/>
            <person name="Bruno P."/>
            <person name="Arce C.C.M."/>
            <person name="Liechti N."/>
            <person name="Kohler A."/>
            <person name="Bernal J."/>
            <person name="Bruggmann R."/>
            <person name="Turlings T.C.J."/>
        </authorList>
    </citation>
    <scope>NUCLEOTIDE SEQUENCE [LARGE SCALE GENOMIC DNA]</scope>
    <source>
        <strain evidence="1 2">MEX20-17</strain>
    </source>
</reference>
<organism evidence="1 2">
    <name type="scientific">Photorhabdus khanii subsp. guanajuatensis</name>
    <dbReference type="NCBI Taxonomy" id="2100166"/>
    <lineage>
        <taxon>Bacteria</taxon>
        <taxon>Pseudomonadati</taxon>
        <taxon>Pseudomonadota</taxon>
        <taxon>Gammaproteobacteria</taxon>
        <taxon>Enterobacterales</taxon>
        <taxon>Morganellaceae</taxon>
        <taxon>Photorhabdus</taxon>
    </lineage>
</organism>
<dbReference type="RefSeq" id="WP_132351952.1">
    <property type="nucleotide sequence ID" value="NZ_CAWOJO010000002.1"/>
</dbReference>
<comment type="caution">
    <text evidence="1">The sequence shown here is derived from an EMBL/GenBank/DDBJ whole genome shotgun (WGS) entry which is preliminary data.</text>
</comment>
<proteinExistence type="predicted"/>
<gene>
    <name evidence="1" type="ORF">C5467_01715</name>
</gene>
<evidence type="ECO:0000313" key="1">
    <source>
        <dbReference type="EMBL" id="TDB62473.1"/>
    </source>
</evidence>
<protein>
    <submittedName>
        <fullName evidence="1">Uncharacterized protein</fullName>
    </submittedName>
</protein>